<feature type="transmembrane region" description="Helical" evidence="2">
    <location>
        <begin position="111"/>
        <end position="132"/>
    </location>
</feature>
<evidence type="ECO:0000256" key="1">
    <source>
        <dbReference type="SAM" id="MobiDB-lite"/>
    </source>
</evidence>
<feature type="transmembrane region" description="Helical" evidence="2">
    <location>
        <begin position="68"/>
        <end position="99"/>
    </location>
</feature>
<comment type="caution">
    <text evidence="3">The sequence shown here is derived from an EMBL/GenBank/DDBJ whole genome shotgun (WGS) entry which is preliminary data.</text>
</comment>
<proteinExistence type="predicted"/>
<protein>
    <recommendedName>
        <fullName evidence="5">DUF4190 domain-containing protein</fullName>
    </recommendedName>
</protein>
<reference evidence="3 4" key="1">
    <citation type="submission" date="2018-12" db="EMBL/GenBank/DDBJ databases">
        <authorList>
            <person name="Li F."/>
        </authorList>
    </citation>
    <scope>NUCLEOTIDE SEQUENCE [LARGE SCALE GENOMIC DNA]</scope>
    <source>
        <strain evidence="3 4">8H24J-4-2</strain>
    </source>
</reference>
<dbReference type="EMBL" id="RZNC01000002">
    <property type="protein sequence ID" value="RWZ64384.1"/>
    <property type="molecule type" value="Genomic_DNA"/>
</dbReference>
<feature type="compositionally biased region" description="Low complexity" evidence="1">
    <location>
        <begin position="12"/>
        <end position="25"/>
    </location>
</feature>
<dbReference type="OrthoDB" id="4794509at2"/>
<gene>
    <name evidence="3" type="ORF">ELQ92_06335</name>
</gene>
<accession>A0A444QCJ7</accession>
<keyword evidence="4" id="KW-1185">Reference proteome</keyword>
<feature type="region of interest" description="Disordered" evidence="1">
    <location>
        <begin position="1"/>
        <end position="46"/>
    </location>
</feature>
<keyword evidence="2" id="KW-0812">Transmembrane</keyword>
<keyword evidence="2" id="KW-0472">Membrane</keyword>
<evidence type="ECO:0000313" key="4">
    <source>
        <dbReference type="Proteomes" id="UP000288603"/>
    </source>
</evidence>
<dbReference type="RefSeq" id="WP_128498165.1">
    <property type="nucleotide sequence ID" value="NZ_RZNC01000002.1"/>
</dbReference>
<evidence type="ECO:0008006" key="5">
    <source>
        <dbReference type="Google" id="ProtNLM"/>
    </source>
</evidence>
<name>A0A444QCJ7_9MICO</name>
<organism evidence="3 4">
    <name type="scientific">Labedella populi</name>
    <dbReference type="NCBI Taxonomy" id="2498850"/>
    <lineage>
        <taxon>Bacteria</taxon>
        <taxon>Bacillati</taxon>
        <taxon>Actinomycetota</taxon>
        <taxon>Actinomycetes</taxon>
        <taxon>Micrococcales</taxon>
        <taxon>Microbacteriaceae</taxon>
        <taxon>Labedella</taxon>
    </lineage>
</organism>
<sequence>MSDPRFPSSEQPPSDAPSFAAPSEPGFAPGPPHAANGRGTFGDPAAGWPAAGTVPFTPHRRSASRTAIAAFVLSIVGALVGLAIGWGFPLSIAGLVLALRGRRGPGPSRTLATWSIVLAAVSGLSSVGWLAYSLVSLLA</sequence>
<evidence type="ECO:0000313" key="3">
    <source>
        <dbReference type="EMBL" id="RWZ64384.1"/>
    </source>
</evidence>
<dbReference type="AlphaFoldDB" id="A0A444QCJ7"/>
<evidence type="ECO:0000256" key="2">
    <source>
        <dbReference type="SAM" id="Phobius"/>
    </source>
</evidence>
<keyword evidence="2" id="KW-1133">Transmembrane helix</keyword>
<dbReference type="Proteomes" id="UP000288603">
    <property type="component" value="Unassembled WGS sequence"/>
</dbReference>